<dbReference type="Pfam" id="PF25023">
    <property type="entry name" value="TEN_YD-shell"/>
    <property type="match status" value="2"/>
</dbReference>
<evidence type="ECO:0000259" key="3">
    <source>
        <dbReference type="Pfam" id="PF25023"/>
    </source>
</evidence>
<dbReference type="PANTHER" id="PTHR32305:SF15">
    <property type="entry name" value="PROTEIN RHSA-RELATED"/>
    <property type="match status" value="1"/>
</dbReference>
<dbReference type="InterPro" id="IPR050708">
    <property type="entry name" value="T6SS_VgrG/RHS"/>
</dbReference>
<dbReference type="RefSeq" id="WP_167238368.1">
    <property type="nucleotide sequence ID" value="NZ_WHJF01000051.1"/>
</dbReference>
<dbReference type="SUPFAM" id="SSF69304">
    <property type="entry name" value="Tricorn protease N-terminal domain"/>
    <property type="match status" value="1"/>
</dbReference>
<dbReference type="NCBIfam" id="TIGR01643">
    <property type="entry name" value="YD_repeat_2x"/>
    <property type="match status" value="8"/>
</dbReference>
<dbReference type="Pfam" id="PF05593">
    <property type="entry name" value="RHS_repeat"/>
    <property type="match status" value="4"/>
</dbReference>
<feature type="domain" description="DUF6531" evidence="2">
    <location>
        <begin position="292"/>
        <end position="361"/>
    </location>
</feature>
<sequence length="1297" mass="143152">MTTNVFTNGKSLISEYAQGTVSQQLSPVVLKPKADPGFALHANSSKKIANPANTVNDHNTPVATEHSYLDDGRHAANVLMGRYTFLLNGPNGFGTYAKNFWMEGRLAVMDGVSTTVNVVWSKLAPELKKTVENAHDIIGGITPESLKEAGIAEGKEMLDELMSIETLIELAKTAAMAAAAAIPVVGWVIGGAAVAMRAKSAAETAADVYAELKEIMGTWDKPMTPAQKAVARKAFEGWILRGGARVLLAVIGKIKLKRSGKAKTLAKDTDEKYVGNKKDPPKETGCACGTKSPVIIASGEKSLTESDFSLPGLIDLEWIRKYRSGDIRFGWFGQGWSTPLAVELTLSAHQLTYHDASGRCVPLPAIGPGVVHVDAYEGMTLAHPTPDEWELAFKDGETQHFRRVRDDQFVLPLARISDRNGNLIKFEYAAPPDDVFLPWRARAIVDAGARRLLLDWTEQGLLRRVSVQVDPVAPALTLAAYSYTESGELATQTDASGAQRSYEWRHHVLTAYTNLDGTRYCADYDEYSPAGRVLRSYTAADGLGLAFDYNERARTTSVTDAIGRVTRYEYDERKDIIAIVAADGSRAESPYDANGNPRGPVDALGRQAQFRFDAGGNLTEAVDVTGARTAFVYDARDRPVKYTNALKHSWLSEYDGHGNLVAEVDPLGQTTRYAYDARGLPTSVTDARGGIARLDWDAAGNLTVSTDCSGQSTHFAYDGMGRVVSETDALGNCTQFEWDLAGNQTALIEPDGATHRYEWSAGGNLLRYVDPLGAVTAYRYNIHGEPCEERDANGHSVKYVYDAVGRLVQLINENGETSVFAYDLENRLTDEIGFDGCHRRYCYDLAGLLSHEIEAGGSDLGPGKVTRYQRDPLGRMLGRQCEGEPDCDAHFQYDVLGSLVSARNANSELSFGYDALGQRLSETQTLLGGPTAQKRVLTHRYDVLGNRVQTTFPDQRAIHRLFYGSGHLHQVNVEAPGTHDTHRLIVDIERDGLHREVKRYQGHIDSHFSYDPMGRLARQRVTGTATTTRRGSAHAIDRQYRYDLAGNLDVADDAARGKKTYTYDRGGRLIASTGNRDEFFAFDPTGNVRPVQPQCAHSPVRGNRVDVVEDVRYTYDFYGNVITRNKGAHEQAFFRWNANHQLAKSIVVRHGVTRTTSYEYDALGRRTRKGDAFGGTVYLWDGDVMVQSQRGSKGATFLYEPGSFVPMATLQQDEVFWYHCDQIGTPLELTNQQGEVVWDADWTTWGEPWLVKSAPTHQTVTNETSETQTPIEQPLRFQGQQYDDETGLHYNKSLLQN</sequence>
<evidence type="ECO:0000313" key="4">
    <source>
        <dbReference type="EMBL" id="NHZ64324.1"/>
    </source>
</evidence>
<dbReference type="Pfam" id="PF20148">
    <property type="entry name" value="DUF6531"/>
    <property type="match status" value="1"/>
</dbReference>
<keyword evidence="1" id="KW-0677">Repeat</keyword>
<feature type="domain" description="Teneurin-like YD-shell" evidence="3">
    <location>
        <begin position="1004"/>
        <end position="1286"/>
    </location>
</feature>
<dbReference type="InterPro" id="IPR045351">
    <property type="entry name" value="DUF6531"/>
</dbReference>
<accession>A0ABX0MYH8</accession>
<gene>
    <name evidence="4" type="ORF">F1735_18795</name>
</gene>
<evidence type="ECO:0000256" key="1">
    <source>
        <dbReference type="ARBA" id="ARBA00022737"/>
    </source>
</evidence>
<comment type="caution">
    <text evidence="4">The sequence shown here is derived from an EMBL/GenBank/DDBJ whole genome shotgun (WGS) entry which is preliminary data.</text>
</comment>
<dbReference type="Proteomes" id="UP000610594">
    <property type="component" value="Unassembled WGS sequence"/>
</dbReference>
<dbReference type="InterPro" id="IPR031325">
    <property type="entry name" value="RHS_repeat"/>
</dbReference>
<evidence type="ECO:0000313" key="5">
    <source>
        <dbReference type="Proteomes" id="UP000610594"/>
    </source>
</evidence>
<organism evidence="4 5">
    <name type="scientific">Massilia genomosp. 1</name>
    <dbReference type="NCBI Taxonomy" id="2609280"/>
    <lineage>
        <taxon>Bacteria</taxon>
        <taxon>Pseudomonadati</taxon>
        <taxon>Pseudomonadota</taxon>
        <taxon>Betaproteobacteria</taxon>
        <taxon>Burkholderiales</taxon>
        <taxon>Oxalobacteraceae</taxon>
        <taxon>Telluria group</taxon>
        <taxon>Massilia</taxon>
    </lineage>
</organism>
<reference evidence="4 5" key="1">
    <citation type="submission" date="2019-10" db="EMBL/GenBank/DDBJ databases">
        <title>Taxonomy of Antarctic Massilia spp.: description of Massilia rubra sp. nov., Massilia aquatica sp. nov., Massilia mucilaginosa sp. nov., Massilia frigida sp. nov. isolated from streams, lakes and regoliths.</title>
        <authorList>
            <person name="Holochova P."/>
            <person name="Sedlacek I."/>
            <person name="Kralova S."/>
            <person name="Maslanova I."/>
            <person name="Busse H.-J."/>
            <person name="Stankova E."/>
            <person name="Vrbovska V."/>
            <person name="Kovarovic V."/>
            <person name="Bartak M."/>
            <person name="Svec P."/>
            <person name="Pantucek R."/>
        </authorList>
    </citation>
    <scope>NUCLEOTIDE SEQUENCE [LARGE SCALE GENOMIC DNA]</scope>
    <source>
        <strain evidence="4 5">CCM 8694</strain>
    </source>
</reference>
<dbReference type="Gene3D" id="2.180.10.10">
    <property type="entry name" value="RHS repeat-associated core"/>
    <property type="match status" value="2"/>
</dbReference>
<dbReference type="PANTHER" id="PTHR32305">
    <property type="match status" value="1"/>
</dbReference>
<dbReference type="EMBL" id="WHJF01000051">
    <property type="protein sequence ID" value="NHZ64324.1"/>
    <property type="molecule type" value="Genomic_DNA"/>
</dbReference>
<keyword evidence="5" id="KW-1185">Reference proteome</keyword>
<dbReference type="InterPro" id="IPR006530">
    <property type="entry name" value="YD"/>
</dbReference>
<feature type="domain" description="Teneurin-like YD-shell" evidence="3">
    <location>
        <begin position="795"/>
        <end position="920"/>
    </location>
</feature>
<protein>
    <submittedName>
        <fullName evidence="4">RHS repeat protein</fullName>
    </submittedName>
</protein>
<dbReference type="InterPro" id="IPR056823">
    <property type="entry name" value="TEN-like_YD-shell"/>
</dbReference>
<name>A0ABX0MYH8_9BURK</name>
<evidence type="ECO:0000259" key="2">
    <source>
        <dbReference type="Pfam" id="PF20148"/>
    </source>
</evidence>
<proteinExistence type="predicted"/>